<dbReference type="GO" id="GO:0006357">
    <property type="term" value="P:regulation of transcription by RNA polymerase II"/>
    <property type="evidence" value="ECO:0007669"/>
    <property type="project" value="TreeGrafter"/>
</dbReference>
<sequence>QQQALELALDRAEYIIESARQRPPKRKYLSSGRKSVFQKLYDLYIEECEKEPEIKKLRRNVNLLEKLVMQETLSCLVVNLYPGNEGYSLMLRGKNGSDSETIRLPYEEGELLEYLDAEELPPILVDLLEKSQVNIFHCGCVIAEIRDYRQSGNMKSPTYQSKHILLRPTMQTLICDVHSITSDNHKWTQEDKLLLESQLILATAEPLCLDPSIAVTCTTNRLLYNKQKMNTRPMKRCFKRYSRSSLNRQQEVAHYSTPPQLRLLDYLQKRKERKGAQQYDLKISKAGNCVDMWKQNPCYLTAPSEVDVEKYAKVEKSIKSDDSQPTVWPAHEVKDDYVFECEVGNQLQKTKLTIFQSLGNPLYYGKIQTLKGDDENDNLLTPSQVVNQYQELVQNEAKCPVKMFHNSGGSVNLSHLSPGKEMEPESISGSVQSSVLGKGVKHRPPPIKLPSSSGSSSSGNIFSPQQSSGHLKSPTPPPPPSKPPGLSRKQSMDLNQVSMLSPAAMSPASSSQRTTSTQVMANPAGLNFINVVGSVCGAQTLMSGSNPMLGCNTGAIAPAGINLSGILPSGGLVPSALPAAMQSASQAGSPFGLKNASNLRPLNLLQGSDQGPSNQDQALSAQQAAVINLTGVGNFMQPQATAVAILAASNGYGGSSSTSSSPTTSTTFRQPLKK</sequence>
<feature type="compositionally biased region" description="Low complexity" evidence="2">
    <location>
        <begin position="655"/>
        <end position="667"/>
    </location>
</feature>
<feature type="region of interest" description="Disordered" evidence="2">
    <location>
        <begin position="652"/>
        <end position="674"/>
    </location>
</feature>
<evidence type="ECO:0000259" key="3">
    <source>
        <dbReference type="Pfam" id="PF12090"/>
    </source>
</evidence>
<feature type="region of interest" description="Disordered" evidence="2">
    <location>
        <begin position="412"/>
        <end position="489"/>
    </location>
</feature>
<reference evidence="4" key="2">
    <citation type="submission" date="2025-09" db="UniProtKB">
        <authorList>
            <consortium name="Ensembl"/>
        </authorList>
    </citation>
    <scope>IDENTIFICATION</scope>
</reference>
<feature type="domain" description="Spt20-like SEP" evidence="3">
    <location>
        <begin position="75"/>
        <end position="216"/>
    </location>
</feature>
<reference evidence="4" key="1">
    <citation type="submission" date="2025-08" db="UniProtKB">
        <authorList>
            <consortium name="Ensembl"/>
        </authorList>
    </citation>
    <scope>IDENTIFICATION</scope>
</reference>
<evidence type="ECO:0000256" key="2">
    <source>
        <dbReference type="SAM" id="MobiDB-lite"/>
    </source>
</evidence>
<dbReference type="Proteomes" id="UP000694424">
    <property type="component" value="Unplaced"/>
</dbReference>
<dbReference type="PANTHER" id="PTHR13526:SF8">
    <property type="entry name" value="TRANSCRIPTION FACTOR SPT20 HOMOLOG"/>
    <property type="match status" value="1"/>
</dbReference>
<dbReference type="Ensembl" id="ENSAOWT00000020520.1">
    <property type="protein sequence ID" value="ENSAOWP00000018090.1"/>
    <property type="gene ID" value="ENSAOWG00000012022.1"/>
</dbReference>
<organism evidence="4 5">
    <name type="scientific">Apteryx owenii</name>
    <name type="common">Little spotted kiwi</name>
    <dbReference type="NCBI Taxonomy" id="8824"/>
    <lineage>
        <taxon>Eukaryota</taxon>
        <taxon>Metazoa</taxon>
        <taxon>Chordata</taxon>
        <taxon>Craniata</taxon>
        <taxon>Vertebrata</taxon>
        <taxon>Euteleostomi</taxon>
        <taxon>Archelosauria</taxon>
        <taxon>Archosauria</taxon>
        <taxon>Dinosauria</taxon>
        <taxon>Saurischia</taxon>
        <taxon>Theropoda</taxon>
        <taxon>Coelurosauria</taxon>
        <taxon>Aves</taxon>
        <taxon>Palaeognathae</taxon>
        <taxon>Apterygiformes</taxon>
        <taxon>Apterygidae</taxon>
        <taxon>Apteryx</taxon>
    </lineage>
</organism>
<evidence type="ECO:0000313" key="5">
    <source>
        <dbReference type="Proteomes" id="UP000694424"/>
    </source>
</evidence>
<dbReference type="GO" id="GO:0003712">
    <property type="term" value="F:transcription coregulator activity"/>
    <property type="evidence" value="ECO:0007669"/>
    <property type="project" value="InterPro"/>
</dbReference>
<evidence type="ECO:0000256" key="1">
    <source>
        <dbReference type="ARBA" id="ARBA00009112"/>
    </source>
</evidence>
<dbReference type="Pfam" id="PF12090">
    <property type="entry name" value="Spt20_SEP"/>
    <property type="match status" value="1"/>
</dbReference>
<protein>
    <submittedName>
        <fullName evidence="4">SPT20 homolog, SAGA complex component</fullName>
    </submittedName>
</protein>
<keyword evidence="5" id="KW-1185">Reference proteome</keyword>
<dbReference type="GO" id="GO:0000124">
    <property type="term" value="C:SAGA complex"/>
    <property type="evidence" value="ECO:0007669"/>
    <property type="project" value="InterPro"/>
</dbReference>
<dbReference type="InterPro" id="IPR021950">
    <property type="entry name" value="Spt20"/>
</dbReference>
<accession>A0A8B9Q1H4</accession>
<feature type="compositionally biased region" description="Low complexity" evidence="2">
    <location>
        <begin position="449"/>
        <end position="468"/>
    </location>
</feature>
<feature type="compositionally biased region" description="Pro residues" evidence="2">
    <location>
        <begin position="474"/>
        <end position="483"/>
    </location>
</feature>
<proteinExistence type="inferred from homology"/>
<evidence type="ECO:0000313" key="4">
    <source>
        <dbReference type="Ensembl" id="ENSAOWP00000018090.1"/>
    </source>
</evidence>
<dbReference type="PANTHER" id="PTHR13526">
    <property type="entry name" value="TRANSCRIPTION FACTOR SPT20 HOMOLOG"/>
    <property type="match status" value="1"/>
</dbReference>
<dbReference type="InterPro" id="IPR046468">
    <property type="entry name" value="Spt20-like_SEP"/>
</dbReference>
<name>A0A8B9Q1H4_APTOW</name>
<dbReference type="AlphaFoldDB" id="A0A8B9Q1H4"/>
<comment type="similarity">
    <text evidence="1">Belongs to the SPT20 family.</text>
</comment>